<comment type="subcellular location">
    <subcellularLocation>
        <location evidence="1">Membrane</location>
        <topology evidence="1">Multi-pass membrane protein</topology>
    </subcellularLocation>
</comment>
<dbReference type="Pfam" id="PF07681">
    <property type="entry name" value="DoxX"/>
    <property type="match status" value="1"/>
</dbReference>
<protein>
    <submittedName>
        <fullName evidence="6">DoxX protein</fullName>
    </submittedName>
</protein>
<dbReference type="InterPro" id="IPR032808">
    <property type="entry name" value="DoxX"/>
</dbReference>
<evidence type="ECO:0000256" key="5">
    <source>
        <dbReference type="SAM" id="Phobius"/>
    </source>
</evidence>
<dbReference type="RefSeq" id="WP_091148695.1">
    <property type="nucleotide sequence ID" value="NZ_FNAI01000003.1"/>
</dbReference>
<keyword evidence="4 5" id="KW-0472">Membrane</keyword>
<keyword evidence="7" id="KW-1185">Reference proteome</keyword>
<name>A0A1G6ZTC0_9SPHI</name>
<dbReference type="STRING" id="1391627.SAMN05216464_103486"/>
<feature type="transmembrane region" description="Helical" evidence="5">
    <location>
        <begin position="89"/>
        <end position="109"/>
    </location>
</feature>
<keyword evidence="2 5" id="KW-0812">Transmembrane</keyword>
<keyword evidence="3 5" id="KW-1133">Transmembrane helix</keyword>
<gene>
    <name evidence="6" type="ORF">SAMN05216464_103486</name>
</gene>
<reference evidence="6 7" key="1">
    <citation type="submission" date="2016-10" db="EMBL/GenBank/DDBJ databases">
        <authorList>
            <person name="de Groot N.N."/>
        </authorList>
    </citation>
    <scope>NUCLEOTIDE SEQUENCE [LARGE SCALE GENOMIC DNA]</scope>
    <source>
        <strain evidence="6 7">47C3B</strain>
    </source>
</reference>
<feature type="transmembrane region" description="Helical" evidence="5">
    <location>
        <begin position="62"/>
        <end position="82"/>
    </location>
</feature>
<dbReference type="AlphaFoldDB" id="A0A1G6ZTC0"/>
<evidence type="ECO:0000313" key="6">
    <source>
        <dbReference type="EMBL" id="SDE05772.1"/>
    </source>
</evidence>
<dbReference type="EMBL" id="FNAI01000003">
    <property type="protein sequence ID" value="SDE05772.1"/>
    <property type="molecule type" value="Genomic_DNA"/>
</dbReference>
<evidence type="ECO:0000256" key="4">
    <source>
        <dbReference type="ARBA" id="ARBA00023136"/>
    </source>
</evidence>
<dbReference type="OrthoDB" id="676158at2"/>
<accession>A0A1G6ZTC0</accession>
<evidence type="ECO:0000256" key="1">
    <source>
        <dbReference type="ARBA" id="ARBA00004141"/>
    </source>
</evidence>
<proteinExistence type="predicted"/>
<feature type="transmembrane region" description="Helical" evidence="5">
    <location>
        <begin position="115"/>
        <end position="135"/>
    </location>
</feature>
<evidence type="ECO:0000313" key="7">
    <source>
        <dbReference type="Proteomes" id="UP000199072"/>
    </source>
</evidence>
<evidence type="ECO:0000256" key="2">
    <source>
        <dbReference type="ARBA" id="ARBA00022692"/>
    </source>
</evidence>
<dbReference type="Proteomes" id="UP000199072">
    <property type="component" value="Unassembled WGS sequence"/>
</dbReference>
<dbReference type="GO" id="GO:0016020">
    <property type="term" value="C:membrane"/>
    <property type="evidence" value="ECO:0007669"/>
    <property type="project" value="UniProtKB-SubCell"/>
</dbReference>
<evidence type="ECO:0000256" key="3">
    <source>
        <dbReference type="ARBA" id="ARBA00022989"/>
    </source>
</evidence>
<organism evidence="6 7">
    <name type="scientific">Mucilaginibacter pineti</name>
    <dbReference type="NCBI Taxonomy" id="1391627"/>
    <lineage>
        <taxon>Bacteria</taxon>
        <taxon>Pseudomonadati</taxon>
        <taxon>Bacteroidota</taxon>
        <taxon>Sphingobacteriia</taxon>
        <taxon>Sphingobacteriales</taxon>
        <taxon>Sphingobacteriaceae</taxon>
        <taxon>Mucilaginibacter</taxon>
    </lineage>
</organism>
<sequence length="141" mass="15315">MKNNFDIPQLFLRLVLGIGFLLPVMDRFGWLGAAGVNGNAWGNWESFVSYTNSLMPYLSKSLAGIMAALATLAEIVFGITLIIGFKIRLAAIGSFLLTLIFALSMAVFLGPRIPFNYSVFADSAAALLLACIPAYRWSISD</sequence>